<organism evidence="1 2">
    <name type="scientific">Flavilitoribacter nigricans (strain ATCC 23147 / DSM 23189 / NBRC 102662 / NCIMB 1420 / SS-2)</name>
    <name type="common">Lewinella nigricans</name>
    <dbReference type="NCBI Taxonomy" id="1122177"/>
    <lineage>
        <taxon>Bacteria</taxon>
        <taxon>Pseudomonadati</taxon>
        <taxon>Bacteroidota</taxon>
        <taxon>Saprospiria</taxon>
        <taxon>Saprospirales</taxon>
        <taxon>Lewinellaceae</taxon>
        <taxon>Flavilitoribacter</taxon>
    </lineage>
</organism>
<reference evidence="1 2" key="1">
    <citation type="submission" date="2017-10" db="EMBL/GenBank/DDBJ databases">
        <title>The draft genome sequence of Lewinella nigricans NBRC 102662.</title>
        <authorList>
            <person name="Wang K."/>
        </authorList>
    </citation>
    <scope>NUCLEOTIDE SEQUENCE [LARGE SCALE GENOMIC DNA]</scope>
    <source>
        <strain evidence="1 2">NBRC 102662</strain>
    </source>
</reference>
<dbReference type="EMBL" id="PDUD01000031">
    <property type="protein sequence ID" value="PHN03537.1"/>
    <property type="molecule type" value="Genomic_DNA"/>
</dbReference>
<evidence type="ECO:0000313" key="1">
    <source>
        <dbReference type="EMBL" id="PHN03537.1"/>
    </source>
</evidence>
<comment type="caution">
    <text evidence="1">The sequence shown here is derived from an EMBL/GenBank/DDBJ whole genome shotgun (WGS) entry which is preliminary data.</text>
</comment>
<dbReference type="Proteomes" id="UP000223913">
    <property type="component" value="Unassembled WGS sequence"/>
</dbReference>
<proteinExistence type="predicted"/>
<sequence>MKLKYRGPDGREYTEDLEPVSVSGLLLHATPDERIDRIKREGLRIKMPRTKLLADIDAIFCTIPSGTPNTADLFRYYDDWSIVVIDTDRIPDHRWYIDFLAAADPSSNGQNLHILTFQDIPADAIRKIIK</sequence>
<keyword evidence="2" id="KW-1185">Reference proteome</keyword>
<protein>
    <submittedName>
        <fullName evidence="1">Uncharacterized protein</fullName>
    </submittedName>
</protein>
<gene>
    <name evidence="1" type="ORF">CRP01_26425</name>
</gene>
<evidence type="ECO:0000313" key="2">
    <source>
        <dbReference type="Proteomes" id="UP000223913"/>
    </source>
</evidence>
<accession>A0A2D0N522</accession>
<dbReference type="AlphaFoldDB" id="A0A2D0N522"/>
<name>A0A2D0N522_FLAN2</name>
<dbReference type="RefSeq" id="WP_099153119.1">
    <property type="nucleotide sequence ID" value="NZ_PDUD01000031.1"/>
</dbReference>